<dbReference type="EC" id="2.7.7.3" evidence="9"/>
<accession>U4KP82</accession>
<comment type="function">
    <text evidence="9">Reversibly transfers an adenylyl group from ATP to 4'-phosphopantetheine, yielding dephospho-CoA (dPCoA) and pyrophosphate.</text>
</comment>
<keyword evidence="4 9" id="KW-0547">Nucleotide-binding</keyword>
<feature type="binding site" evidence="9">
    <location>
        <position position="87"/>
    </location>
    <ligand>
        <name>substrate</name>
    </ligand>
</feature>
<protein>
    <recommendedName>
        <fullName evidence="9">Phosphopantetheine adenylyltransferase</fullName>
        <ecNumber evidence="9">2.7.7.3</ecNumber>
    </recommendedName>
    <alternativeName>
        <fullName evidence="9">Dephospho-CoA pyrophosphorylase</fullName>
    </alternativeName>
    <alternativeName>
        <fullName evidence="9">Pantetheine-phosphate adenylyltransferase</fullName>
        <shortName evidence="9">PPAT</shortName>
    </alternativeName>
</protein>
<dbReference type="AlphaFoldDB" id="U4KP82"/>
<dbReference type="HOGENOM" id="CLU_100149_1_1_14"/>
<evidence type="ECO:0000256" key="7">
    <source>
        <dbReference type="ARBA" id="ARBA00022993"/>
    </source>
</evidence>
<comment type="cofactor">
    <cofactor evidence="9">
        <name>Mg(2+)</name>
        <dbReference type="ChEBI" id="CHEBI:18420"/>
    </cofactor>
</comment>
<organism evidence="11 12">
    <name type="scientific">Alteracholeplasma palmae (strain ATCC 49389 / J233)</name>
    <name type="common">Acholeplasma palmae</name>
    <dbReference type="NCBI Taxonomy" id="1318466"/>
    <lineage>
        <taxon>Bacteria</taxon>
        <taxon>Bacillati</taxon>
        <taxon>Mycoplasmatota</taxon>
        <taxon>Mollicutes</taxon>
        <taxon>Acholeplasmatales</taxon>
        <taxon>Acholeplasmataceae</taxon>
        <taxon>Acholeplasma</taxon>
    </lineage>
</organism>
<feature type="domain" description="Cytidyltransferase-like" evidence="10">
    <location>
        <begin position="5"/>
        <end position="133"/>
    </location>
</feature>
<keyword evidence="3 9" id="KW-0548">Nucleotidyltransferase</keyword>
<dbReference type="GO" id="GO:0015937">
    <property type="term" value="P:coenzyme A biosynthetic process"/>
    <property type="evidence" value="ECO:0007669"/>
    <property type="project" value="UniProtKB-UniRule"/>
</dbReference>
<gene>
    <name evidence="11" type="primary">kdtB</name>
    <name evidence="9" type="synonym">coaD</name>
    <name evidence="11" type="ORF">BN85404480</name>
</gene>
<dbReference type="Pfam" id="PF01467">
    <property type="entry name" value="CTP_transf_like"/>
    <property type="match status" value="1"/>
</dbReference>
<dbReference type="UniPathway" id="UPA00241">
    <property type="reaction ID" value="UER00355"/>
</dbReference>
<comment type="pathway">
    <text evidence="9">Cofactor biosynthesis; coenzyme A biosynthesis; CoA from (R)-pantothenate: step 4/5.</text>
</comment>
<keyword evidence="5 9" id="KW-0067">ATP-binding</keyword>
<keyword evidence="12" id="KW-1185">Reference proteome</keyword>
<comment type="catalytic activity">
    <reaction evidence="8 9">
        <text>(R)-4'-phosphopantetheine + ATP + H(+) = 3'-dephospho-CoA + diphosphate</text>
        <dbReference type="Rhea" id="RHEA:19801"/>
        <dbReference type="ChEBI" id="CHEBI:15378"/>
        <dbReference type="ChEBI" id="CHEBI:30616"/>
        <dbReference type="ChEBI" id="CHEBI:33019"/>
        <dbReference type="ChEBI" id="CHEBI:57328"/>
        <dbReference type="ChEBI" id="CHEBI:61723"/>
        <dbReference type="EC" id="2.7.7.3"/>
    </reaction>
</comment>
<feature type="binding site" evidence="9">
    <location>
        <position position="73"/>
    </location>
    <ligand>
        <name>substrate</name>
    </ligand>
</feature>
<dbReference type="PRINTS" id="PR01020">
    <property type="entry name" value="LPSBIOSNTHSS"/>
</dbReference>
<evidence type="ECO:0000256" key="5">
    <source>
        <dbReference type="ARBA" id="ARBA00022840"/>
    </source>
</evidence>
<dbReference type="NCBIfam" id="TIGR00125">
    <property type="entry name" value="cyt_tran_rel"/>
    <property type="match status" value="1"/>
</dbReference>
<evidence type="ECO:0000256" key="9">
    <source>
        <dbReference type="HAMAP-Rule" id="MF_00151"/>
    </source>
</evidence>
<feature type="binding site" evidence="9">
    <location>
        <position position="17"/>
    </location>
    <ligand>
        <name>ATP</name>
        <dbReference type="ChEBI" id="CHEBI:30616"/>
    </ligand>
</feature>
<feature type="binding site" evidence="9">
    <location>
        <begin position="123"/>
        <end position="129"/>
    </location>
    <ligand>
        <name>ATP</name>
        <dbReference type="ChEBI" id="CHEBI:30616"/>
    </ligand>
</feature>
<feature type="binding site" evidence="9">
    <location>
        <begin position="88"/>
        <end position="90"/>
    </location>
    <ligand>
        <name>ATP</name>
        <dbReference type="ChEBI" id="CHEBI:30616"/>
    </ligand>
</feature>
<dbReference type="EMBL" id="FO681347">
    <property type="protein sequence ID" value="CCV64025.1"/>
    <property type="molecule type" value="Genomic_DNA"/>
</dbReference>
<dbReference type="PANTHER" id="PTHR21342:SF1">
    <property type="entry name" value="PHOSPHOPANTETHEINE ADENYLYLTRANSFERASE"/>
    <property type="match status" value="1"/>
</dbReference>
<keyword evidence="2 9" id="KW-0808">Transferase</keyword>
<evidence type="ECO:0000313" key="12">
    <source>
        <dbReference type="Proteomes" id="UP000032740"/>
    </source>
</evidence>
<dbReference type="InterPro" id="IPR001980">
    <property type="entry name" value="PPAT"/>
</dbReference>
<dbReference type="SUPFAM" id="SSF52374">
    <property type="entry name" value="Nucleotidylyl transferase"/>
    <property type="match status" value="1"/>
</dbReference>
<evidence type="ECO:0000256" key="8">
    <source>
        <dbReference type="ARBA" id="ARBA00029346"/>
    </source>
</evidence>
<keyword evidence="1 9" id="KW-0963">Cytoplasm</keyword>
<name>U4KP82_ALTPJ</name>
<keyword evidence="6 9" id="KW-0460">Magnesium</keyword>
<feature type="site" description="Transition state stabilizer" evidence="9">
    <location>
        <position position="17"/>
    </location>
</feature>
<feature type="binding site" evidence="9">
    <location>
        <position position="98"/>
    </location>
    <ligand>
        <name>ATP</name>
        <dbReference type="ChEBI" id="CHEBI:30616"/>
    </ligand>
</feature>
<keyword evidence="7 9" id="KW-0173">Coenzyme A biosynthesis</keyword>
<feature type="binding site" evidence="9">
    <location>
        <position position="9"/>
    </location>
    <ligand>
        <name>substrate</name>
    </ligand>
</feature>
<dbReference type="InterPro" id="IPR004821">
    <property type="entry name" value="Cyt_trans-like"/>
</dbReference>
<comment type="subcellular location">
    <subcellularLocation>
        <location evidence="9">Cytoplasm</location>
    </subcellularLocation>
</comment>
<dbReference type="GO" id="GO:0005524">
    <property type="term" value="F:ATP binding"/>
    <property type="evidence" value="ECO:0007669"/>
    <property type="project" value="UniProtKB-KW"/>
</dbReference>
<proteinExistence type="inferred from homology"/>
<evidence type="ECO:0000256" key="2">
    <source>
        <dbReference type="ARBA" id="ARBA00022679"/>
    </source>
</evidence>
<evidence type="ECO:0000256" key="6">
    <source>
        <dbReference type="ARBA" id="ARBA00022842"/>
    </source>
</evidence>
<evidence type="ECO:0000256" key="4">
    <source>
        <dbReference type="ARBA" id="ARBA00022741"/>
    </source>
</evidence>
<dbReference type="Gene3D" id="3.40.50.620">
    <property type="entry name" value="HUPs"/>
    <property type="match status" value="1"/>
</dbReference>
<dbReference type="RefSeq" id="WP_026657032.1">
    <property type="nucleotide sequence ID" value="NC_022538.1"/>
</dbReference>
<dbReference type="KEGG" id="apal:BN85404480"/>
<dbReference type="PANTHER" id="PTHR21342">
    <property type="entry name" value="PHOSPHOPANTETHEINE ADENYLYLTRANSFERASE"/>
    <property type="match status" value="1"/>
</dbReference>
<dbReference type="GO" id="GO:0005737">
    <property type="term" value="C:cytoplasm"/>
    <property type="evidence" value="ECO:0007669"/>
    <property type="project" value="UniProtKB-SubCell"/>
</dbReference>
<feature type="binding site" evidence="9">
    <location>
        <position position="41"/>
    </location>
    <ligand>
        <name>substrate</name>
    </ligand>
</feature>
<sequence>MIKAVYPGSFDPITIGHVDIIKRAASLVDELHVVVADNLTKKKTFTTQERIDMLKLVLKDIPNIVVSSTTDLVIRYAENNNIGILVRGLRNIQDYENEYALYQFNRNLNKEIETIILFPSSKNHFVSSSGIKELVYHHADISLYVPHEIIDLVETKFHKKDK</sequence>
<reference evidence="11 12" key="1">
    <citation type="journal article" date="2013" name="J. Mol. Microbiol. Biotechnol.">
        <title>Analysis of the Complete Genomes of Acholeplasma brassicae , A. palmae and A. laidlawii and Their Comparison to the Obligate Parasites from ' Candidatus Phytoplasma'.</title>
        <authorList>
            <person name="Kube M."/>
            <person name="Siewert C."/>
            <person name="Migdoll A.M."/>
            <person name="Duduk B."/>
            <person name="Holz S."/>
            <person name="Rabus R."/>
            <person name="Seemuller E."/>
            <person name="Mitrovic J."/>
            <person name="Muller I."/>
            <person name="Buttner C."/>
            <person name="Reinhardt R."/>
        </authorList>
    </citation>
    <scope>NUCLEOTIDE SEQUENCE [LARGE SCALE GENOMIC DNA]</scope>
    <source>
        <strain evidence="11 12">J233</strain>
    </source>
</reference>
<comment type="similarity">
    <text evidence="9">Belongs to the bacterial CoaD family.</text>
</comment>
<dbReference type="OrthoDB" id="9806661at2"/>
<dbReference type="STRING" id="1318466.BN85404480"/>
<dbReference type="HAMAP" id="MF_00151">
    <property type="entry name" value="PPAT_bact"/>
    <property type="match status" value="1"/>
</dbReference>
<evidence type="ECO:0000256" key="1">
    <source>
        <dbReference type="ARBA" id="ARBA00022490"/>
    </source>
</evidence>
<feature type="binding site" evidence="9">
    <location>
        <begin position="9"/>
        <end position="10"/>
    </location>
    <ligand>
        <name>ATP</name>
        <dbReference type="ChEBI" id="CHEBI:30616"/>
    </ligand>
</feature>
<dbReference type="NCBIfam" id="TIGR01510">
    <property type="entry name" value="coaD_prev_kdtB"/>
    <property type="match status" value="1"/>
</dbReference>
<comment type="subunit">
    <text evidence="9">Homohexamer.</text>
</comment>
<dbReference type="GO" id="GO:0004595">
    <property type="term" value="F:pantetheine-phosphate adenylyltransferase activity"/>
    <property type="evidence" value="ECO:0007669"/>
    <property type="project" value="UniProtKB-UniRule"/>
</dbReference>
<dbReference type="InterPro" id="IPR014729">
    <property type="entry name" value="Rossmann-like_a/b/a_fold"/>
</dbReference>
<dbReference type="Proteomes" id="UP000032740">
    <property type="component" value="Chromosome"/>
</dbReference>
<evidence type="ECO:0000256" key="3">
    <source>
        <dbReference type="ARBA" id="ARBA00022695"/>
    </source>
</evidence>
<evidence type="ECO:0000313" key="11">
    <source>
        <dbReference type="EMBL" id="CCV64025.1"/>
    </source>
</evidence>
<evidence type="ECO:0000259" key="10">
    <source>
        <dbReference type="Pfam" id="PF01467"/>
    </source>
</evidence>